<reference evidence="1 2" key="1">
    <citation type="submission" date="2018-08" db="EMBL/GenBank/DDBJ databases">
        <title>Thalassotalea euphylliae genome.</title>
        <authorList>
            <person name="Summers S."/>
            <person name="Rice S.A."/>
            <person name="Freckelton M.L."/>
            <person name="Nedved B.T."/>
            <person name="Hadfield M.G."/>
        </authorList>
    </citation>
    <scope>NUCLEOTIDE SEQUENCE [LARGE SCALE GENOMIC DNA]</scope>
    <source>
        <strain evidence="1 2">H2</strain>
    </source>
</reference>
<comment type="caution">
    <text evidence="1">The sequence shown here is derived from an EMBL/GenBank/DDBJ whole genome shotgun (WGS) entry which is preliminary data.</text>
</comment>
<accession>A0A3E0UDF4</accession>
<evidence type="ECO:0000313" key="2">
    <source>
        <dbReference type="Proteomes" id="UP000256999"/>
    </source>
</evidence>
<name>A0A3E0UDF4_9GAMM</name>
<organism evidence="1 2">
    <name type="scientific">Thalassotalea euphylliae</name>
    <dbReference type="NCBI Taxonomy" id="1655234"/>
    <lineage>
        <taxon>Bacteria</taxon>
        <taxon>Pseudomonadati</taxon>
        <taxon>Pseudomonadota</taxon>
        <taxon>Gammaproteobacteria</taxon>
        <taxon>Alteromonadales</taxon>
        <taxon>Colwelliaceae</taxon>
        <taxon>Thalassotalea</taxon>
    </lineage>
</organism>
<dbReference type="AlphaFoldDB" id="A0A3E0UDF4"/>
<proteinExistence type="predicted"/>
<gene>
    <name evidence="1" type="ORF">DXX92_05760</name>
</gene>
<dbReference type="Proteomes" id="UP000256999">
    <property type="component" value="Unassembled WGS sequence"/>
</dbReference>
<dbReference type="EMBL" id="QUOV01000001">
    <property type="protein sequence ID" value="REL34909.1"/>
    <property type="molecule type" value="Genomic_DNA"/>
</dbReference>
<sequence length="91" mass="10816">MYGGSLNYKNEDNLEAVFAYKRENHFYIDKVNIDLNSLIISSNTNILDSPLELYRPIIFESHDRTLLMFNEAAYWINYFDWQASQTIIKLE</sequence>
<protein>
    <submittedName>
        <fullName evidence="1">Uncharacterized protein</fullName>
    </submittedName>
</protein>
<evidence type="ECO:0000313" key="1">
    <source>
        <dbReference type="EMBL" id="REL34909.1"/>
    </source>
</evidence>